<gene>
    <name evidence="2" type="ORF">T4D_13571</name>
    <name evidence="4" type="ORF">T4D_14445</name>
    <name evidence="3" type="ORF">T4D_7290</name>
    <name evidence="5" type="ORF">T4D_9254</name>
</gene>
<sequence>MVDEILKGACDVVTLFLVVLPPMISSLVKPPKTIFIRDAKDHHTTRLSKPHLSIHTEGSSTRNFENNPKTFP</sequence>
<dbReference type="AlphaFoldDB" id="A0A0V1F323"/>
<organism evidence="4 6">
    <name type="scientific">Trichinella pseudospiralis</name>
    <name type="common">Parasitic roundworm</name>
    <dbReference type="NCBI Taxonomy" id="6337"/>
    <lineage>
        <taxon>Eukaryota</taxon>
        <taxon>Metazoa</taxon>
        <taxon>Ecdysozoa</taxon>
        <taxon>Nematoda</taxon>
        <taxon>Enoplea</taxon>
        <taxon>Dorylaimia</taxon>
        <taxon>Trichinellida</taxon>
        <taxon>Trichinellidae</taxon>
        <taxon>Trichinella</taxon>
    </lineage>
</organism>
<evidence type="ECO:0000256" key="1">
    <source>
        <dbReference type="SAM" id="MobiDB-lite"/>
    </source>
</evidence>
<dbReference type="Proteomes" id="UP000054995">
    <property type="component" value="Unassembled WGS sequence"/>
</dbReference>
<name>A0A0V1F323_TRIPS</name>
<evidence type="ECO:0000313" key="6">
    <source>
        <dbReference type="Proteomes" id="UP000054995"/>
    </source>
</evidence>
<dbReference type="EMBL" id="JYDT01000479">
    <property type="protein sequence ID" value="KRY80476.1"/>
    <property type="molecule type" value="Genomic_DNA"/>
</dbReference>
<evidence type="ECO:0000313" key="3">
    <source>
        <dbReference type="EMBL" id="KRY80492.1"/>
    </source>
</evidence>
<protein>
    <submittedName>
        <fullName evidence="4">Uncharacterized protein</fullName>
    </submittedName>
</protein>
<evidence type="ECO:0000313" key="5">
    <source>
        <dbReference type="EMBL" id="KRY81085.1"/>
    </source>
</evidence>
<accession>A0A0V1F323</accession>
<evidence type="ECO:0000313" key="2">
    <source>
        <dbReference type="EMBL" id="KRY80476.1"/>
    </source>
</evidence>
<evidence type="ECO:0000313" key="4">
    <source>
        <dbReference type="EMBL" id="KRY80550.1"/>
    </source>
</evidence>
<comment type="caution">
    <text evidence="4">The sequence shown here is derived from an EMBL/GenBank/DDBJ whole genome shotgun (WGS) entry which is preliminary data.</text>
</comment>
<keyword evidence="6" id="KW-1185">Reference proteome</keyword>
<dbReference type="EMBL" id="JYDT01000266">
    <property type="protein sequence ID" value="KRY81085.1"/>
    <property type="molecule type" value="Genomic_DNA"/>
</dbReference>
<feature type="compositionally biased region" description="Polar residues" evidence="1">
    <location>
        <begin position="56"/>
        <end position="72"/>
    </location>
</feature>
<reference evidence="4 6" key="1">
    <citation type="submission" date="2015-01" db="EMBL/GenBank/DDBJ databases">
        <title>Evolution of Trichinella species and genotypes.</title>
        <authorList>
            <person name="Korhonen P.K."/>
            <person name="Edoardo P."/>
            <person name="Giuseppe L.R."/>
            <person name="Gasser R.B."/>
        </authorList>
    </citation>
    <scope>NUCLEOTIDE SEQUENCE [LARGE SCALE GENOMIC DNA]</scope>
    <source>
        <strain evidence="4">ISS470</strain>
    </source>
</reference>
<feature type="region of interest" description="Disordered" evidence="1">
    <location>
        <begin position="43"/>
        <end position="72"/>
    </location>
</feature>
<proteinExistence type="predicted"/>
<dbReference type="EMBL" id="JYDT01000428">
    <property type="protein sequence ID" value="KRY80550.1"/>
    <property type="molecule type" value="Genomic_DNA"/>
</dbReference>
<dbReference type="EMBL" id="JYDT01000468">
    <property type="protein sequence ID" value="KRY80492.1"/>
    <property type="molecule type" value="Genomic_DNA"/>
</dbReference>